<organism evidence="1 2">
    <name type="scientific">Candidatus Haliotispira prima</name>
    <dbReference type="NCBI Taxonomy" id="3034016"/>
    <lineage>
        <taxon>Bacteria</taxon>
        <taxon>Pseudomonadati</taxon>
        <taxon>Spirochaetota</taxon>
        <taxon>Spirochaetia</taxon>
        <taxon>Spirochaetales</taxon>
        <taxon>Spirochaetaceae</taxon>
        <taxon>Candidatus Haliotispira</taxon>
    </lineage>
</organism>
<dbReference type="Gene3D" id="2.40.128.90">
    <property type="entry name" value="OMPT-like"/>
    <property type="match status" value="1"/>
</dbReference>
<keyword evidence="1" id="KW-0645">Protease</keyword>
<sequence length="325" mass="36744">MPVPDPGLFVMGRSQKAIGLFFLVLLTSAGSLPAAENFHLSIFSNIALNNGQINEIVFPAETTDNPYFSRLEWQLRNVVLLGLGVRIRFLEKFSFQTSVYSNLSTGFGLMENYDWKSPSSSDHTHYSKSNAILDNLGSWQVDSTLSYEFLTISYFSFAGGLGFNFQRWSFHDELVSYKYPASVGNSLDSFIGKTTVNYTVLYFFPQVLLSLAFTYKRFGAQLLLSYGFLALTDATDYHEARDIRFRDSIFPGNYLNAGLTTFFQATKVIRINLGLSYRAILENRGYTVIENQAAAENRVLENRSGNSGEWFNIELGVEFSVWRNP</sequence>
<dbReference type="InterPro" id="IPR053724">
    <property type="entry name" value="OMP_A26_sf"/>
</dbReference>
<dbReference type="InterPro" id="IPR020080">
    <property type="entry name" value="OM_adhesin/peptidase_omptin"/>
</dbReference>
<dbReference type="SUPFAM" id="SSF69917">
    <property type="entry name" value="OMPT-like"/>
    <property type="match status" value="1"/>
</dbReference>
<dbReference type="Pfam" id="PF01278">
    <property type="entry name" value="Omptin"/>
    <property type="match status" value="1"/>
</dbReference>
<dbReference type="EC" id="3.4.23.49" evidence="1"/>
<reference evidence="1 2" key="1">
    <citation type="submission" date="2023-04" db="EMBL/GenBank/DDBJ databases">
        <title>Spirochaete genome identified in red abalone sample constitutes a novel genus.</title>
        <authorList>
            <person name="Sharma S.P."/>
            <person name="Purcell C.M."/>
            <person name="Hyde J.R."/>
            <person name="Severin A.J."/>
        </authorList>
    </citation>
    <scope>NUCLEOTIDE SEQUENCE [LARGE SCALE GENOMIC DNA]</scope>
    <source>
        <strain evidence="1 2">SP-2023</strain>
    </source>
</reference>
<protein>
    <submittedName>
        <fullName evidence="1">Omptin family outer membrane protease</fullName>
        <ecNumber evidence="1">3.4.23.49</ecNumber>
    </submittedName>
</protein>
<dbReference type="Proteomes" id="UP001228690">
    <property type="component" value="Chromosome"/>
</dbReference>
<dbReference type="GO" id="GO:0004190">
    <property type="term" value="F:aspartic-type endopeptidase activity"/>
    <property type="evidence" value="ECO:0007669"/>
    <property type="project" value="UniProtKB-EC"/>
</dbReference>
<evidence type="ECO:0000313" key="1">
    <source>
        <dbReference type="EMBL" id="WGK69035.1"/>
    </source>
</evidence>
<dbReference type="InterPro" id="IPR000036">
    <property type="entry name" value="Peptidase_A26_omptin"/>
</dbReference>
<dbReference type="EMBL" id="CP123443">
    <property type="protein sequence ID" value="WGK69035.1"/>
    <property type="molecule type" value="Genomic_DNA"/>
</dbReference>
<keyword evidence="1" id="KW-0378">Hydrolase</keyword>
<keyword evidence="2" id="KW-1185">Reference proteome</keyword>
<gene>
    <name evidence="1" type="ORF">P0082_11200</name>
</gene>
<name>A0ABY8MG94_9SPIO</name>
<evidence type="ECO:0000313" key="2">
    <source>
        <dbReference type="Proteomes" id="UP001228690"/>
    </source>
</evidence>
<proteinExistence type="predicted"/>
<dbReference type="GO" id="GO:0006508">
    <property type="term" value="P:proteolysis"/>
    <property type="evidence" value="ECO:0007669"/>
    <property type="project" value="UniProtKB-KW"/>
</dbReference>
<accession>A0ABY8MG94</accession>
<dbReference type="RefSeq" id="WP_326927223.1">
    <property type="nucleotide sequence ID" value="NZ_CP123443.1"/>
</dbReference>